<dbReference type="EMBL" id="HBUE01040076">
    <property type="protein sequence ID" value="CAG6460314.1"/>
    <property type="molecule type" value="Transcribed_RNA"/>
</dbReference>
<reference evidence="2" key="1">
    <citation type="submission" date="2021-05" db="EMBL/GenBank/DDBJ databases">
        <authorList>
            <person name="Alioto T."/>
            <person name="Alioto T."/>
            <person name="Gomez Garrido J."/>
        </authorList>
    </citation>
    <scope>NUCLEOTIDE SEQUENCE</scope>
</reference>
<feature type="compositionally biased region" description="Basic residues" evidence="1">
    <location>
        <begin position="74"/>
        <end position="88"/>
    </location>
</feature>
<dbReference type="EMBL" id="HBUE01040082">
    <property type="protein sequence ID" value="CAG6460336.1"/>
    <property type="molecule type" value="Transcribed_RNA"/>
</dbReference>
<accession>A0A8D8AN28</accession>
<organism evidence="2">
    <name type="scientific">Culex pipiens</name>
    <name type="common">House mosquito</name>
    <dbReference type="NCBI Taxonomy" id="7175"/>
    <lineage>
        <taxon>Eukaryota</taxon>
        <taxon>Metazoa</taxon>
        <taxon>Ecdysozoa</taxon>
        <taxon>Arthropoda</taxon>
        <taxon>Hexapoda</taxon>
        <taxon>Insecta</taxon>
        <taxon>Pterygota</taxon>
        <taxon>Neoptera</taxon>
        <taxon>Endopterygota</taxon>
        <taxon>Diptera</taxon>
        <taxon>Nematocera</taxon>
        <taxon>Culicoidea</taxon>
        <taxon>Culicidae</taxon>
        <taxon>Culicinae</taxon>
        <taxon>Culicini</taxon>
        <taxon>Culex</taxon>
        <taxon>Culex</taxon>
    </lineage>
</organism>
<feature type="compositionally biased region" description="Pro residues" evidence="1">
    <location>
        <begin position="90"/>
        <end position="99"/>
    </location>
</feature>
<name>A0A8D8AN28_CULPI</name>
<evidence type="ECO:0000256" key="1">
    <source>
        <dbReference type="SAM" id="MobiDB-lite"/>
    </source>
</evidence>
<proteinExistence type="predicted"/>
<feature type="region of interest" description="Disordered" evidence="1">
    <location>
        <begin position="49"/>
        <end position="99"/>
    </location>
</feature>
<protein>
    <submittedName>
        <fullName evidence="2">(northern house mosquito) hypothetical protein</fullName>
    </submittedName>
</protein>
<dbReference type="EMBL" id="HBUE01040080">
    <property type="protein sequence ID" value="CAG6460328.1"/>
    <property type="molecule type" value="Transcribed_RNA"/>
</dbReference>
<dbReference type="AlphaFoldDB" id="A0A8D8AN28"/>
<evidence type="ECO:0000313" key="2">
    <source>
        <dbReference type="EMBL" id="CAG6460328.1"/>
    </source>
</evidence>
<sequence>MRLCRCSGSTLKMDRAPAWRRVWTMRSTSCGTTASRRSECRSLRWTPARRTAARPGSVRTARRSFHPRADRRAGCTRRTRPAVCRSRRWPPQPPVGWSQ</sequence>